<proteinExistence type="predicted"/>
<dbReference type="EMBL" id="UOFL01000011">
    <property type="protein sequence ID" value="VAW71165.1"/>
    <property type="molecule type" value="Genomic_DNA"/>
</dbReference>
<name>A0A3B0XRW2_9ZZZZ</name>
<gene>
    <name evidence="1" type="ORF">MNBD_GAMMA12-1655</name>
</gene>
<protein>
    <submittedName>
        <fullName evidence="1">Uncharacterized protein</fullName>
    </submittedName>
</protein>
<evidence type="ECO:0000313" key="1">
    <source>
        <dbReference type="EMBL" id="VAW71165.1"/>
    </source>
</evidence>
<organism evidence="1">
    <name type="scientific">hydrothermal vent metagenome</name>
    <dbReference type="NCBI Taxonomy" id="652676"/>
    <lineage>
        <taxon>unclassified sequences</taxon>
        <taxon>metagenomes</taxon>
        <taxon>ecological metagenomes</taxon>
    </lineage>
</organism>
<dbReference type="AlphaFoldDB" id="A0A3B0XRW2"/>
<sequence length="101" mass="11644">MGLLFVVEGDENAKGMYVDISMKLHSTIMLTARNSSSQSFPLVRRLSQYWCDVLYKPNEIDQLIWELKRIYDSMQIEEVKDLISLCAEALKQKLGIEVISD</sequence>
<reference evidence="1" key="1">
    <citation type="submission" date="2018-06" db="EMBL/GenBank/DDBJ databases">
        <authorList>
            <person name="Zhirakovskaya E."/>
        </authorList>
    </citation>
    <scope>NUCLEOTIDE SEQUENCE</scope>
</reference>
<accession>A0A3B0XRW2</accession>